<dbReference type="InterPro" id="IPR021508">
    <property type="entry name" value="Gp17-like"/>
</dbReference>
<accession>A0A6A7ZUC9</accession>
<reference evidence="1" key="1">
    <citation type="journal article" date="2013" name="Genome Biol.">
        <title>Comparative genomics of the core and accessory genomes of 48 Sinorhizobium strains comprising five genospecies.</title>
        <authorList>
            <person name="Sugawara M."/>
            <person name="Epstein B."/>
            <person name="Badgley B.D."/>
            <person name="Unno T."/>
            <person name="Xu L."/>
            <person name="Reese J."/>
            <person name="Gyaneshwar P."/>
            <person name="Denny R."/>
            <person name="Mudge J."/>
            <person name="Bharti A.K."/>
            <person name="Farmer A.D."/>
            <person name="May G.D."/>
            <person name="Woodward J.E."/>
            <person name="Medigue C."/>
            <person name="Vallenet D."/>
            <person name="Lajus A."/>
            <person name="Rouy Z."/>
            <person name="Martinez-Vaz B."/>
            <person name="Tiffin P."/>
            <person name="Young N.D."/>
            <person name="Sadowsky M.J."/>
        </authorList>
    </citation>
    <scope>NUCLEOTIDE SEQUENCE</scope>
    <source>
        <strain evidence="1">M30</strain>
    </source>
</reference>
<sequence>MASPELELQGAIVARLKADVALMALVKGVYDQPPDTAFATPKESYVTIGEAQFLRDDATCVNGGEVYLTLHAWSRKVGYPVAKQIADAVAVSLHLAPLTLATNRLISIMHRQTRVFRDPDGLTSHAVIDFVANVEKP</sequence>
<protein>
    <submittedName>
        <fullName evidence="1">DUF3168 domain-containing protein</fullName>
    </submittedName>
</protein>
<gene>
    <name evidence="1" type="ORF">GHK45_23130</name>
</gene>
<dbReference type="RefSeq" id="WP_153318610.1">
    <property type="nucleotide sequence ID" value="NZ_WIRN01000115.1"/>
</dbReference>
<dbReference type="Pfam" id="PF11367">
    <property type="entry name" value="Tail_completion_gp17"/>
    <property type="match status" value="1"/>
</dbReference>
<dbReference type="EMBL" id="WISP01000172">
    <property type="protein sequence ID" value="MQW06513.1"/>
    <property type="molecule type" value="Genomic_DNA"/>
</dbReference>
<dbReference type="AlphaFoldDB" id="A0A6A7ZUC9"/>
<comment type="caution">
    <text evidence="1">The sequence shown here is derived from an EMBL/GenBank/DDBJ whole genome shotgun (WGS) entry which is preliminary data.</text>
</comment>
<name>A0A6A7ZUC9_RHIML</name>
<organism evidence="1">
    <name type="scientific">Rhizobium meliloti</name>
    <name type="common">Ensifer meliloti</name>
    <name type="synonym">Sinorhizobium meliloti</name>
    <dbReference type="NCBI Taxonomy" id="382"/>
    <lineage>
        <taxon>Bacteria</taxon>
        <taxon>Pseudomonadati</taxon>
        <taxon>Pseudomonadota</taxon>
        <taxon>Alphaproteobacteria</taxon>
        <taxon>Hyphomicrobiales</taxon>
        <taxon>Rhizobiaceae</taxon>
        <taxon>Sinorhizobium/Ensifer group</taxon>
        <taxon>Sinorhizobium</taxon>
    </lineage>
</organism>
<proteinExistence type="predicted"/>
<dbReference type="InterPro" id="IPR053745">
    <property type="entry name" value="Viral_Tail_Comp_sf"/>
</dbReference>
<dbReference type="Gene3D" id="3.30.2000.30">
    <property type="match status" value="1"/>
</dbReference>
<evidence type="ECO:0000313" key="1">
    <source>
        <dbReference type="EMBL" id="MQW06513.1"/>
    </source>
</evidence>